<evidence type="ECO:0000313" key="14">
    <source>
        <dbReference type="Proteomes" id="UP000488956"/>
    </source>
</evidence>
<dbReference type="Proteomes" id="UP000488956">
    <property type="component" value="Unassembled WGS sequence"/>
</dbReference>
<dbReference type="EMBL" id="QXGA01000064">
    <property type="protein sequence ID" value="KAE9153584.1"/>
    <property type="molecule type" value="Genomic_DNA"/>
</dbReference>
<evidence type="ECO:0000313" key="4">
    <source>
        <dbReference type="EMBL" id="KAE9135380.1"/>
    </source>
</evidence>
<evidence type="ECO:0000313" key="7">
    <source>
        <dbReference type="EMBL" id="KAE9254937.1"/>
    </source>
</evidence>
<evidence type="ECO:0000313" key="1">
    <source>
        <dbReference type="EMBL" id="KAE8947670.1"/>
    </source>
</evidence>
<dbReference type="Proteomes" id="UP000429523">
    <property type="component" value="Unassembled WGS sequence"/>
</dbReference>
<name>A0A6A3URX5_9STRA</name>
<evidence type="ECO:0000313" key="11">
    <source>
        <dbReference type="Proteomes" id="UP000441208"/>
    </source>
</evidence>
<dbReference type="Proteomes" id="UP000440367">
    <property type="component" value="Unassembled WGS sequence"/>
</dbReference>
<dbReference type="Proteomes" id="UP000460718">
    <property type="component" value="Unassembled WGS sequence"/>
</dbReference>
<organism evidence="5 10">
    <name type="scientific">Phytophthora fragariae</name>
    <dbReference type="NCBI Taxonomy" id="53985"/>
    <lineage>
        <taxon>Eukaryota</taxon>
        <taxon>Sar</taxon>
        <taxon>Stramenopiles</taxon>
        <taxon>Oomycota</taxon>
        <taxon>Peronosporomycetes</taxon>
        <taxon>Peronosporales</taxon>
        <taxon>Peronosporaceae</taxon>
        <taxon>Phytophthora</taxon>
    </lineage>
</organism>
<sequence length="83" mass="9225">MDRLLKTNPQSRSVRMFGNFKAFSSHRTDAASTSTVEVLLQLNSVTAAPSLMMFNADTTAMIALLLDIPTTGFRIRGRRLKVH</sequence>
<dbReference type="EMBL" id="QXGD01000069">
    <property type="protein sequence ID" value="KAE9254937.1"/>
    <property type="molecule type" value="Genomic_DNA"/>
</dbReference>
<evidence type="ECO:0000313" key="13">
    <source>
        <dbReference type="Proteomes" id="UP000476176"/>
    </source>
</evidence>
<evidence type="ECO:0000313" key="12">
    <source>
        <dbReference type="Proteomes" id="UP000460718"/>
    </source>
</evidence>
<evidence type="ECO:0000313" key="6">
    <source>
        <dbReference type="EMBL" id="KAE9252315.1"/>
    </source>
</evidence>
<dbReference type="AlphaFoldDB" id="A0A6A3URX5"/>
<dbReference type="EMBL" id="QXGC01000055">
    <property type="protein sequence ID" value="KAE9252315.1"/>
    <property type="molecule type" value="Genomic_DNA"/>
</dbReference>
<dbReference type="EMBL" id="QXFX01000058">
    <property type="protein sequence ID" value="KAE9135184.1"/>
    <property type="molecule type" value="Genomic_DNA"/>
</dbReference>
<evidence type="ECO:0000313" key="10">
    <source>
        <dbReference type="Proteomes" id="UP000440732"/>
    </source>
</evidence>
<evidence type="ECO:0000313" key="5">
    <source>
        <dbReference type="EMBL" id="KAE9153584.1"/>
    </source>
</evidence>
<dbReference type="Proteomes" id="UP000441208">
    <property type="component" value="Unassembled WGS sequence"/>
</dbReference>
<dbReference type="Proteomes" id="UP000476176">
    <property type="component" value="Unassembled WGS sequence"/>
</dbReference>
<proteinExistence type="predicted"/>
<dbReference type="EMBL" id="QXFW01000063">
    <property type="protein sequence ID" value="KAE9027241.1"/>
    <property type="molecule type" value="Genomic_DNA"/>
</dbReference>
<dbReference type="EMBL" id="QXGF01000074">
    <property type="protein sequence ID" value="KAE8947670.1"/>
    <property type="molecule type" value="Genomic_DNA"/>
</dbReference>
<comment type="caution">
    <text evidence="5">The sequence shown here is derived from an EMBL/GenBank/DDBJ whole genome shotgun (WGS) entry which is preliminary data.</text>
</comment>
<gene>
    <name evidence="7" type="ORF">PF002_g2620</name>
    <name evidence="6" type="ORF">PF004_g2061</name>
    <name evidence="5" type="ORF">PF006_g2311</name>
    <name evidence="4" type="ORF">PF007_g2583</name>
    <name evidence="1" type="ORF">PF009_g2754</name>
    <name evidence="3" type="ORF">PF010_g2193</name>
    <name evidence="2" type="ORF">PF011_g2153</name>
</gene>
<dbReference type="EMBL" id="QXFZ01000070">
    <property type="protein sequence ID" value="KAE9135380.1"/>
    <property type="molecule type" value="Genomic_DNA"/>
</dbReference>
<evidence type="ECO:0000313" key="9">
    <source>
        <dbReference type="Proteomes" id="UP000440367"/>
    </source>
</evidence>
<accession>A0A6A3URX5</accession>
<evidence type="ECO:0000313" key="2">
    <source>
        <dbReference type="EMBL" id="KAE9027241.1"/>
    </source>
</evidence>
<evidence type="ECO:0000313" key="3">
    <source>
        <dbReference type="EMBL" id="KAE9135184.1"/>
    </source>
</evidence>
<reference evidence="8 9" key="1">
    <citation type="submission" date="2018-08" db="EMBL/GenBank/DDBJ databases">
        <title>Genomic investigation of the strawberry pathogen Phytophthora fragariae indicates pathogenicity is determined by transcriptional variation in three key races.</title>
        <authorList>
            <person name="Adams T.M."/>
            <person name="Armitage A.D."/>
            <person name="Sobczyk M.K."/>
            <person name="Bates H.J."/>
            <person name="Dunwell J.M."/>
            <person name="Nellist C.F."/>
            <person name="Harrison R.J."/>
        </authorList>
    </citation>
    <scope>NUCLEOTIDE SEQUENCE [LARGE SCALE GENOMIC DNA]</scope>
    <source>
        <strain evidence="7 9">BC-1</strain>
        <strain evidence="6 13">BC-23</strain>
        <strain evidence="5 10">NOV-5</strain>
        <strain evidence="4 11">NOV-71</strain>
        <strain evidence="1 8">NOV-9</strain>
        <strain evidence="3 14">ONT-3</strain>
        <strain evidence="2 12">SCRP245</strain>
    </source>
</reference>
<evidence type="ECO:0000313" key="8">
    <source>
        <dbReference type="Proteomes" id="UP000429523"/>
    </source>
</evidence>
<protein>
    <submittedName>
        <fullName evidence="5">Uncharacterized protein</fullName>
    </submittedName>
</protein>
<dbReference type="Proteomes" id="UP000440732">
    <property type="component" value="Unassembled WGS sequence"/>
</dbReference>